<accession>A0A922L5G4</accession>
<proteinExistence type="predicted"/>
<gene>
    <name evidence="1" type="ORF">DERF_006881</name>
</gene>
<reference evidence="1" key="1">
    <citation type="submission" date="2013-05" db="EMBL/GenBank/DDBJ databases">
        <authorList>
            <person name="Yim A.K.Y."/>
            <person name="Chan T.F."/>
            <person name="Ji K.M."/>
            <person name="Liu X.Y."/>
            <person name="Zhou J.W."/>
            <person name="Li R.Q."/>
            <person name="Yang K.Y."/>
            <person name="Li J."/>
            <person name="Li M."/>
            <person name="Law P.T.W."/>
            <person name="Wu Y.L."/>
            <person name="Cai Z.L."/>
            <person name="Qin H."/>
            <person name="Bao Y."/>
            <person name="Leung R.K.K."/>
            <person name="Ng P.K.S."/>
            <person name="Zou J."/>
            <person name="Zhong X.J."/>
            <person name="Ran P.X."/>
            <person name="Zhong N.S."/>
            <person name="Liu Z.G."/>
            <person name="Tsui S.K.W."/>
        </authorList>
    </citation>
    <scope>NUCLEOTIDE SEQUENCE</scope>
    <source>
        <strain evidence="1">Derf</strain>
        <tissue evidence="1">Whole organism</tissue>
    </source>
</reference>
<dbReference type="EMBL" id="ASGP02000003">
    <property type="protein sequence ID" value="KAH9516119.1"/>
    <property type="molecule type" value="Genomic_DNA"/>
</dbReference>
<comment type="caution">
    <text evidence="1">The sequence shown here is derived from an EMBL/GenBank/DDBJ whole genome shotgun (WGS) entry which is preliminary data.</text>
</comment>
<evidence type="ECO:0000313" key="2">
    <source>
        <dbReference type="Proteomes" id="UP000790347"/>
    </source>
</evidence>
<sequence length="121" mass="13328">MKRLFRSLIDLHLDHVGAFSGLHYPVHLSGSSRPVVIESCNYYPQKLYGCCDRCCLPVALILRILPSSKNLSCVSNLARFCTPNSLLDSSPNASTRIAKAALAANIRDILPFNLLLAWVIS</sequence>
<protein>
    <submittedName>
        <fullName evidence="1">Uncharacterized protein</fullName>
    </submittedName>
</protein>
<name>A0A922L5G4_DERFA</name>
<keyword evidence="2" id="KW-1185">Reference proteome</keyword>
<evidence type="ECO:0000313" key="1">
    <source>
        <dbReference type="EMBL" id="KAH9516119.1"/>
    </source>
</evidence>
<dbReference type="AlphaFoldDB" id="A0A922L5G4"/>
<dbReference type="Proteomes" id="UP000790347">
    <property type="component" value="Unassembled WGS sequence"/>
</dbReference>
<reference evidence="1" key="2">
    <citation type="journal article" date="2022" name="Res Sq">
        <title>Comparative Genomics Reveals Insights into the Divergent Evolution of Astigmatic Mites and Household Pest Adaptations.</title>
        <authorList>
            <person name="Xiong Q."/>
            <person name="Wan A.T.-Y."/>
            <person name="Liu X.-Y."/>
            <person name="Fung C.S.-H."/>
            <person name="Xiao X."/>
            <person name="Malainual N."/>
            <person name="Hou J."/>
            <person name="Wang L."/>
            <person name="Wang M."/>
            <person name="Yang K."/>
            <person name="Cui Y."/>
            <person name="Leung E."/>
            <person name="Nong W."/>
            <person name="Shin S.-K."/>
            <person name="Au S."/>
            <person name="Jeong K.Y."/>
            <person name="Chew F.T."/>
            <person name="Hui J."/>
            <person name="Leung T.F."/>
            <person name="Tungtrongchitr A."/>
            <person name="Zhong N."/>
            <person name="Liu Z."/>
            <person name="Tsui S."/>
        </authorList>
    </citation>
    <scope>NUCLEOTIDE SEQUENCE</scope>
    <source>
        <strain evidence="1">Derf</strain>
        <tissue evidence="1">Whole organism</tissue>
    </source>
</reference>
<organism evidence="1 2">
    <name type="scientific">Dermatophagoides farinae</name>
    <name type="common">American house dust mite</name>
    <dbReference type="NCBI Taxonomy" id="6954"/>
    <lineage>
        <taxon>Eukaryota</taxon>
        <taxon>Metazoa</taxon>
        <taxon>Ecdysozoa</taxon>
        <taxon>Arthropoda</taxon>
        <taxon>Chelicerata</taxon>
        <taxon>Arachnida</taxon>
        <taxon>Acari</taxon>
        <taxon>Acariformes</taxon>
        <taxon>Sarcoptiformes</taxon>
        <taxon>Astigmata</taxon>
        <taxon>Psoroptidia</taxon>
        <taxon>Analgoidea</taxon>
        <taxon>Pyroglyphidae</taxon>
        <taxon>Dermatophagoidinae</taxon>
        <taxon>Dermatophagoides</taxon>
    </lineage>
</organism>